<keyword evidence="2" id="KW-1003">Cell membrane</keyword>
<comment type="caution">
    <text evidence="9">The sequence shown here is derived from an EMBL/GenBank/DDBJ whole genome shotgun (WGS) entry which is preliminary data.</text>
</comment>
<dbReference type="HOGENOM" id="CLU_008713_1_0_10"/>
<dbReference type="Pfam" id="PF02687">
    <property type="entry name" value="FtsX"/>
    <property type="match status" value="2"/>
</dbReference>
<feature type="domain" description="ABC3 transporter permease C-terminal" evidence="7">
    <location>
        <begin position="649"/>
        <end position="761"/>
    </location>
</feature>
<dbReference type="GeneID" id="98069875"/>
<comment type="subcellular location">
    <subcellularLocation>
        <location evidence="1">Cell membrane</location>
        <topology evidence="1">Multi-pass membrane protein</topology>
    </subcellularLocation>
</comment>
<dbReference type="PANTHER" id="PTHR30572">
    <property type="entry name" value="MEMBRANE COMPONENT OF TRANSPORTER-RELATED"/>
    <property type="match status" value="1"/>
</dbReference>
<dbReference type="Proteomes" id="UP000004892">
    <property type="component" value="Unassembled WGS sequence"/>
</dbReference>
<evidence type="ECO:0008006" key="11">
    <source>
        <dbReference type="Google" id="ProtNLM"/>
    </source>
</evidence>
<evidence type="ECO:0000256" key="3">
    <source>
        <dbReference type="ARBA" id="ARBA00022692"/>
    </source>
</evidence>
<evidence type="ECO:0000256" key="5">
    <source>
        <dbReference type="ARBA" id="ARBA00023136"/>
    </source>
</evidence>
<evidence type="ECO:0000313" key="9">
    <source>
        <dbReference type="EMBL" id="EHP46714.1"/>
    </source>
</evidence>
<dbReference type="GO" id="GO:0022857">
    <property type="term" value="F:transmembrane transporter activity"/>
    <property type="evidence" value="ECO:0007669"/>
    <property type="project" value="TreeGrafter"/>
</dbReference>
<organism evidence="9 10">
    <name type="scientific">Odoribacter laneus YIT 12061</name>
    <dbReference type="NCBI Taxonomy" id="742817"/>
    <lineage>
        <taxon>Bacteria</taxon>
        <taxon>Pseudomonadati</taxon>
        <taxon>Bacteroidota</taxon>
        <taxon>Bacteroidia</taxon>
        <taxon>Bacteroidales</taxon>
        <taxon>Odoribacteraceae</taxon>
        <taxon>Odoribacter</taxon>
    </lineage>
</organism>
<feature type="transmembrane region" description="Helical" evidence="6">
    <location>
        <begin position="268"/>
        <end position="287"/>
    </location>
</feature>
<name>H1DIV2_9BACT</name>
<keyword evidence="4 6" id="KW-1133">Transmembrane helix</keyword>
<feature type="transmembrane region" description="Helical" evidence="6">
    <location>
        <begin position="328"/>
        <end position="349"/>
    </location>
</feature>
<evidence type="ECO:0000256" key="6">
    <source>
        <dbReference type="SAM" id="Phobius"/>
    </source>
</evidence>
<protein>
    <recommendedName>
        <fullName evidence="11">ABC3 transporter permease protein domain-containing protein</fullName>
    </recommendedName>
</protein>
<proteinExistence type="predicted"/>
<dbReference type="AlphaFoldDB" id="H1DIV2"/>
<dbReference type="STRING" id="742817.HMPREF9449_02331"/>
<evidence type="ECO:0000259" key="8">
    <source>
        <dbReference type="Pfam" id="PF12704"/>
    </source>
</evidence>
<evidence type="ECO:0000256" key="2">
    <source>
        <dbReference type="ARBA" id="ARBA00022475"/>
    </source>
</evidence>
<dbReference type="GO" id="GO:0005886">
    <property type="term" value="C:plasma membrane"/>
    <property type="evidence" value="ECO:0007669"/>
    <property type="project" value="UniProtKB-SubCell"/>
</dbReference>
<keyword evidence="3 6" id="KW-0812">Transmembrane</keyword>
<feature type="transmembrane region" description="Helical" evidence="6">
    <location>
        <begin position="21"/>
        <end position="41"/>
    </location>
</feature>
<keyword evidence="10" id="KW-1185">Reference proteome</keyword>
<dbReference type="InterPro" id="IPR003838">
    <property type="entry name" value="ABC3_permease_C"/>
</dbReference>
<feature type="transmembrane region" description="Helical" evidence="6">
    <location>
        <begin position="361"/>
        <end position="386"/>
    </location>
</feature>
<feature type="domain" description="ABC3 transporter permease C-terminal" evidence="7">
    <location>
        <begin position="274"/>
        <end position="391"/>
    </location>
</feature>
<feature type="transmembrane region" description="Helical" evidence="6">
    <location>
        <begin position="689"/>
        <end position="717"/>
    </location>
</feature>
<accession>H1DIV2</accession>
<dbReference type="Pfam" id="PF12704">
    <property type="entry name" value="MacB_PCD"/>
    <property type="match status" value="1"/>
</dbReference>
<evidence type="ECO:0000256" key="4">
    <source>
        <dbReference type="ARBA" id="ARBA00022989"/>
    </source>
</evidence>
<evidence type="ECO:0000256" key="1">
    <source>
        <dbReference type="ARBA" id="ARBA00004651"/>
    </source>
</evidence>
<feature type="transmembrane region" description="Helical" evidence="6">
    <location>
        <begin position="406"/>
        <end position="430"/>
    </location>
</feature>
<keyword evidence="5 6" id="KW-0472">Membrane</keyword>
<dbReference type="PATRIC" id="fig|742817.3.peg.2497"/>
<dbReference type="PANTHER" id="PTHR30572:SF18">
    <property type="entry name" value="ABC-TYPE MACROLIDE FAMILY EXPORT SYSTEM PERMEASE COMPONENT 2"/>
    <property type="match status" value="1"/>
</dbReference>
<dbReference type="RefSeq" id="WP_009137477.1">
    <property type="nucleotide sequence ID" value="NZ_JH594596.1"/>
</dbReference>
<dbReference type="eggNOG" id="COG0577">
    <property type="taxonomic scope" value="Bacteria"/>
</dbReference>
<feature type="transmembrane region" description="Helical" evidence="6">
    <location>
        <begin position="729"/>
        <end position="751"/>
    </location>
</feature>
<dbReference type="EMBL" id="ADMC01000025">
    <property type="protein sequence ID" value="EHP46714.1"/>
    <property type="molecule type" value="Genomic_DNA"/>
</dbReference>
<dbReference type="InterPro" id="IPR025857">
    <property type="entry name" value="MacB_PCD"/>
</dbReference>
<evidence type="ECO:0000313" key="10">
    <source>
        <dbReference type="Proteomes" id="UP000004892"/>
    </source>
</evidence>
<feature type="domain" description="MacB-like periplasmic core" evidence="8">
    <location>
        <begin position="20"/>
        <end position="192"/>
    </location>
</feature>
<reference evidence="9 10" key="1">
    <citation type="submission" date="2012-01" db="EMBL/GenBank/DDBJ databases">
        <title>The Genome Sequence of Odoribacter laneus YIT 12061.</title>
        <authorList>
            <consortium name="The Broad Institute Genome Sequencing Platform"/>
            <person name="Earl A."/>
            <person name="Ward D."/>
            <person name="Feldgarden M."/>
            <person name="Gevers D."/>
            <person name="Morotomi M."/>
            <person name="Young S.K."/>
            <person name="Zeng Q."/>
            <person name="Gargeya S."/>
            <person name="Fitzgerald M."/>
            <person name="Haas B."/>
            <person name="Abouelleil A."/>
            <person name="Alvarado L."/>
            <person name="Arachchi H.M."/>
            <person name="Berlin A."/>
            <person name="Chapman S.B."/>
            <person name="Gearin G."/>
            <person name="Goldberg J."/>
            <person name="Griggs A."/>
            <person name="Gujja S."/>
            <person name="Hansen M."/>
            <person name="Heiman D."/>
            <person name="Howarth C."/>
            <person name="Larimer J."/>
            <person name="Lui A."/>
            <person name="MacDonald P.J.P."/>
            <person name="McCowen C."/>
            <person name="Montmayeur A."/>
            <person name="Murphy C."/>
            <person name="Neiman D."/>
            <person name="Pearson M."/>
            <person name="Priest M."/>
            <person name="Roberts A."/>
            <person name="Saif S."/>
            <person name="Shea T."/>
            <person name="Sisk P."/>
            <person name="Stolte C."/>
            <person name="Sykes S."/>
            <person name="Wortman J."/>
            <person name="Nusbaum C."/>
            <person name="Birren B."/>
        </authorList>
    </citation>
    <scope>NUCLEOTIDE SEQUENCE [LARGE SCALE GENOMIC DNA]</scope>
    <source>
        <strain evidence="9 10">YIT 12061</strain>
    </source>
</reference>
<sequence>MNFLDLKVFVRSLIRNKLYSIITIIGFAVSLTFVILLSIYIRQELSVDDFHVNKDRIVRMEGEDGANWGALVAQHMQDAFPEIEAYTRIYESRSGYVTTADGNKQLMFTLFVDTAFLDMFSFPIIEGRNFQAKYEVVISRSFARKMFGEESALGKNLNYNENADWLIVGVVDDFPKNTQFKACDALFNFNCLNDNWIGNNNSAAFATYLMTKPGAELTSKIPLIVEFLKKDFWMYGDNYRKQLFLEPLKEVYWSSKATYGIQRNSRMFVSMMMAIVGVILILALINYNNLSVARVGFRAKESAIKKLLGSNNRALFRQFVTESVSLCYVAFILACIWVVSVTPWFNNLLKTHIELSQHITFTTVLFTLLGVGIIGVIAGIIPAFIISNFNPVAVVKGAFRKKTKGVYSKVLISFQYCVAITLIICTLVIWKQTDFMRNYKVGYNKENIIWLDNKISIGQKEALQSEFEQIPGVQFVSFVRGTPIDGGNNQTMTDYAGTGKQISFQRFEVDSNFFNMLDLQVISSGAAYDKDGVWLNETAVKAIEAQGMPQEFMYYDQKCPVLGIVKDFHIDDLTNEIEPLIIAPIQPDQGFWTILVKISSENPAGTFENIKKTYSHFIDQKPFDSGFMDQTLNEWYESEAHTARLVGYFSLLAIVLCMMGILAMATYFIQQRIKEIGVRRVNGATINEILYMLVGSFMKWILLAFVLACPLSCYIMNRWLQDFAYRTNLGLWLFLGAGCMAFFIAALIVGWQSVKAASENPVKALQNE</sequence>
<evidence type="ECO:0000259" key="7">
    <source>
        <dbReference type="Pfam" id="PF02687"/>
    </source>
</evidence>
<gene>
    <name evidence="9" type="ORF">HMPREF9449_02331</name>
</gene>
<dbReference type="InterPro" id="IPR050250">
    <property type="entry name" value="Macrolide_Exporter_MacB"/>
</dbReference>
<feature type="transmembrane region" description="Helical" evidence="6">
    <location>
        <begin position="645"/>
        <end position="669"/>
    </location>
</feature>